<proteinExistence type="predicted"/>
<evidence type="ECO:0000259" key="2">
    <source>
        <dbReference type="Pfam" id="PF09098"/>
    </source>
</evidence>
<dbReference type="Pfam" id="PF14930">
    <property type="entry name" value="Qn_am_d_aII"/>
    <property type="match status" value="1"/>
</dbReference>
<gene>
    <name evidence="6" type="primary">peaA</name>
    <name evidence="6" type="ORF">SM757_06360</name>
</gene>
<dbReference type="InterPro" id="IPR009111">
    <property type="entry name" value="QH-AmDH_asu_dom2"/>
</dbReference>
<accession>A0ABU5IAQ9</accession>
<dbReference type="Pfam" id="PF09098">
    <property type="entry name" value="Dehyd-heme_bind"/>
    <property type="match status" value="1"/>
</dbReference>
<keyword evidence="7" id="KW-1185">Reference proteome</keyword>
<dbReference type="NCBIfam" id="TIGR03908">
    <property type="entry name" value="QH_alpha"/>
    <property type="match status" value="1"/>
</dbReference>
<name>A0ABU5IAQ9_9BURK</name>
<dbReference type="InterPro" id="IPR015183">
    <property type="entry name" value="QH-AmDH_asu_dom_III"/>
</dbReference>
<evidence type="ECO:0000313" key="7">
    <source>
        <dbReference type="Proteomes" id="UP001293718"/>
    </source>
</evidence>
<comment type="caution">
    <text evidence="6">The sequence shown here is derived from an EMBL/GenBank/DDBJ whole genome shotgun (WGS) entry which is preliminary data.</text>
</comment>
<feature type="domain" description="Quinohemoprotein amine dehydrogenase alpha subunit haem binding" evidence="2">
    <location>
        <begin position="38"/>
        <end position="203"/>
    </location>
</feature>
<dbReference type="SUPFAM" id="SSF69298">
    <property type="entry name" value="Quinohemoprotein amine dehydrogenase A chain, domain 3"/>
    <property type="match status" value="1"/>
</dbReference>
<dbReference type="RefSeq" id="WP_322464813.1">
    <property type="nucleotide sequence ID" value="NZ_JAXOJX010000006.1"/>
</dbReference>
<protein>
    <submittedName>
        <fullName evidence="6">Quinohemoprotein amine dehydrogenase subunit alpha</fullName>
    </submittedName>
</protein>
<feature type="domain" description="Quinohemoprotein amine dehydrogenase alpha subunit" evidence="3">
    <location>
        <begin position="326"/>
        <end position="405"/>
    </location>
</feature>
<evidence type="ECO:0000259" key="4">
    <source>
        <dbReference type="Pfam" id="PF09100"/>
    </source>
</evidence>
<evidence type="ECO:0000259" key="3">
    <source>
        <dbReference type="Pfam" id="PF09099"/>
    </source>
</evidence>
<dbReference type="SUPFAM" id="SSF81296">
    <property type="entry name" value="E set domains"/>
    <property type="match status" value="2"/>
</dbReference>
<feature type="chain" id="PRO_5047180486" evidence="1">
    <location>
        <begin position="33"/>
        <end position="544"/>
    </location>
</feature>
<feature type="signal peptide" evidence="1">
    <location>
        <begin position="1"/>
        <end position="32"/>
    </location>
</feature>
<dbReference type="InterPro" id="IPR013783">
    <property type="entry name" value="Ig-like_fold"/>
</dbReference>
<dbReference type="Pfam" id="PF09099">
    <property type="entry name" value="Qn_am_d_aIII"/>
    <property type="match status" value="1"/>
</dbReference>
<dbReference type="Gene3D" id="2.60.40.10">
    <property type="entry name" value="Immunoglobulins"/>
    <property type="match status" value="2"/>
</dbReference>
<dbReference type="InterPro" id="IPR015184">
    <property type="entry name" value="QH-AmDH_asu_dom_IV"/>
</dbReference>
<dbReference type="EMBL" id="JAXOJX010000006">
    <property type="protein sequence ID" value="MDZ5456191.1"/>
    <property type="molecule type" value="Genomic_DNA"/>
</dbReference>
<evidence type="ECO:0000256" key="1">
    <source>
        <dbReference type="SAM" id="SignalP"/>
    </source>
</evidence>
<dbReference type="Proteomes" id="UP001293718">
    <property type="component" value="Unassembled WGS sequence"/>
</dbReference>
<dbReference type="InterPro" id="IPR036718">
    <property type="entry name" value="H-AmDH_asu_dom2_sf"/>
</dbReference>
<keyword evidence="1" id="KW-0732">Signal</keyword>
<organism evidence="6 7">
    <name type="scientific">Azohydromonas lata</name>
    <dbReference type="NCBI Taxonomy" id="45677"/>
    <lineage>
        <taxon>Bacteria</taxon>
        <taxon>Pseudomonadati</taxon>
        <taxon>Pseudomonadota</taxon>
        <taxon>Betaproteobacteria</taxon>
        <taxon>Burkholderiales</taxon>
        <taxon>Sphaerotilaceae</taxon>
        <taxon>Azohydromonas</taxon>
    </lineage>
</organism>
<dbReference type="SUPFAM" id="SSF46626">
    <property type="entry name" value="Cytochrome c"/>
    <property type="match status" value="2"/>
</dbReference>
<dbReference type="Gene3D" id="2.40.128.120">
    <property type="entry name" value="Quinohemoprotein amine dehydrogenase alpha subunit, domain 2"/>
    <property type="match status" value="1"/>
</dbReference>
<dbReference type="InterPro" id="IPR014756">
    <property type="entry name" value="Ig_E-set"/>
</dbReference>
<sequence length="544" mass="59077">MSRVGIRPFKCHALAWAAATLLGLSGTSASFAAEPVLSGKELINAKCASCHAAQGDGRWFRISEGRRTPEGWDMTVVRMDYAHGVKLTAEERQQVVKYLSDHFGLAPSETQNHRYILERQPNVLEKPGHPLLTEMCVRCHSAARIAVQRRTEDDWRRLVNFHVGQFPSIEYSAGGRDRHWFDIASKDVVQVLARLNGYESGAWRDWQATPAPDASGRWRLAGYRPGHGAYEGEADIRRADGEDRYALSVTLRWADGRSESAQGRSIVYGKHEWRATLQQADGTAVQQVMSIEPGGRRMSGRWFLVAQDGLGGDLVAVRADAQAPSAVLSVVPAALRAGSTENITLHGANLAGDVVLGPDLRVLEMVSRDADKVVVKVAVRAGARDGLRSVRVGRAQLAAGLPVYRQVDYVKVEPEHPIARLGGNGGSRAKLPAQLEAIAYAAGPDGKRGTKDDLRLGALPAQWSLDNLTPAAAEMGDADFAVGRMEPNGLFWPADAGPNPQRKFGTNNAGELKATAKVMDGNRSLSASVPLFVSVQRWNDPPIR</sequence>
<feature type="domain" description="Quinohemoprotein amine dehydrogenase alpha subunit" evidence="5">
    <location>
        <begin position="214"/>
        <end position="319"/>
    </location>
</feature>
<reference evidence="6 7" key="1">
    <citation type="submission" date="2023-11" db="EMBL/GenBank/DDBJ databases">
        <title>Draft genome of Azohydromonas lata strain H1 (DSM1123), a polyhydroxyalkanoate producer.</title>
        <authorList>
            <person name="Traversa D."/>
            <person name="D'Addabbo P."/>
            <person name="Pazzani C."/>
            <person name="Manzari C."/>
            <person name="Chiara M."/>
            <person name="Scrascia M."/>
        </authorList>
    </citation>
    <scope>NUCLEOTIDE SEQUENCE [LARGE SCALE GENOMIC DNA]</scope>
    <source>
        <strain evidence="6 7">H1</strain>
    </source>
</reference>
<feature type="domain" description="Quinohemoprotein amine dehydrogenase alpha subunit" evidence="4">
    <location>
        <begin position="410"/>
        <end position="543"/>
    </location>
</feature>
<dbReference type="InterPro" id="IPR036909">
    <property type="entry name" value="Cyt_c-like_dom_sf"/>
</dbReference>
<dbReference type="InterPro" id="IPR015182">
    <property type="entry name" value="QH-AmDH_asu_heme-bd_dom"/>
</dbReference>
<dbReference type="Gene3D" id="1.10.760.10">
    <property type="entry name" value="Cytochrome c-like domain"/>
    <property type="match status" value="2"/>
</dbReference>
<dbReference type="Pfam" id="PF09100">
    <property type="entry name" value="Qn_am_d_aIV"/>
    <property type="match status" value="1"/>
</dbReference>
<evidence type="ECO:0000259" key="5">
    <source>
        <dbReference type="Pfam" id="PF14930"/>
    </source>
</evidence>
<dbReference type="InterPro" id="IPR023887">
    <property type="entry name" value="QH-AmDH_asu"/>
</dbReference>
<evidence type="ECO:0000313" key="6">
    <source>
        <dbReference type="EMBL" id="MDZ5456191.1"/>
    </source>
</evidence>